<organism evidence="2 3">
    <name type="scientific">Pseudomonas tremae</name>
    <dbReference type="NCBI Taxonomy" id="200454"/>
    <lineage>
        <taxon>Bacteria</taxon>
        <taxon>Pseudomonadati</taxon>
        <taxon>Pseudomonadota</taxon>
        <taxon>Gammaproteobacteria</taxon>
        <taxon>Pseudomonadales</taxon>
        <taxon>Pseudomonadaceae</taxon>
        <taxon>Pseudomonas</taxon>
    </lineage>
</organism>
<evidence type="ECO:0000313" key="3">
    <source>
        <dbReference type="Proteomes" id="UP000050523"/>
    </source>
</evidence>
<gene>
    <name evidence="2" type="ORF">ALO43_200189</name>
</gene>
<evidence type="ECO:0000256" key="1">
    <source>
        <dbReference type="SAM" id="Phobius"/>
    </source>
</evidence>
<sequence>MYLAKSLSALSAAFSIFLANALRSLLVIFPSALPPSLPTSTAVFNAGLALMNAIALSALGPCSLAIQAAAIGRLSSFAACSRSSGGRWATIGSQRLRASGEEYSELSRNAASVALGAFAGSEAAAAGDALAVETDVIGDT</sequence>
<dbReference type="AlphaFoldDB" id="A0AA40P997"/>
<accession>A0AA40P997</accession>
<keyword evidence="1" id="KW-1133">Transmembrane helix</keyword>
<name>A0AA40P997_9PSED</name>
<keyword evidence="1" id="KW-0812">Transmembrane</keyword>
<feature type="transmembrane region" description="Helical" evidence="1">
    <location>
        <begin position="47"/>
        <end position="66"/>
    </location>
</feature>
<evidence type="ECO:0000313" key="2">
    <source>
        <dbReference type="EMBL" id="KPZ06615.1"/>
    </source>
</evidence>
<reference evidence="2 3" key="1">
    <citation type="submission" date="2015-09" db="EMBL/GenBank/DDBJ databases">
        <title>Genome announcement of multiple Pseudomonas syringae strains.</title>
        <authorList>
            <person name="Thakur S."/>
            <person name="Wang P.W."/>
            <person name="Gong Y."/>
            <person name="Weir B.S."/>
            <person name="Guttman D.S."/>
        </authorList>
    </citation>
    <scope>NUCLEOTIDE SEQUENCE [LARGE SCALE GENOMIC DNA]</scope>
    <source>
        <strain evidence="2 3">ICMP9151</strain>
    </source>
</reference>
<dbReference type="EMBL" id="LJRO01000052">
    <property type="protein sequence ID" value="KPZ06615.1"/>
    <property type="molecule type" value="Genomic_DNA"/>
</dbReference>
<proteinExistence type="predicted"/>
<comment type="caution">
    <text evidence="2">The sequence shown here is derived from an EMBL/GenBank/DDBJ whole genome shotgun (WGS) entry which is preliminary data.</text>
</comment>
<keyword evidence="1" id="KW-0472">Membrane</keyword>
<protein>
    <submittedName>
        <fullName evidence="2">Uncharacterized protein</fullName>
    </submittedName>
</protein>
<dbReference type="Proteomes" id="UP000050523">
    <property type="component" value="Unassembled WGS sequence"/>
</dbReference>